<feature type="chain" id="PRO_5013094410" description="Secretin/TonB short N-terminal domain-containing protein" evidence="1">
    <location>
        <begin position="36"/>
        <end position="241"/>
    </location>
</feature>
<dbReference type="AlphaFoldDB" id="A0A1W6MS76"/>
<reference evidence="2 3" key="1">
    <citation type="submission" date="2017-02" db="EMBL/GenBank/DDBJ databases">
        <authorList>
            <person name="Peterson S.W."/>
        </authorList>
    </citation>
    <scope>NUCLEOTIDE SEQUENCE [LARGE SCALE GENOMIC DNA]</scope>
    <source>
        <strain evidence="2 3">S285</strain>
    </source>
</reference>
<dbReference type="OrthoDB" id="8237436at2"/>
<evidence type="ECO:0000313" key="2">
    <source>
        <dbReference type="EMBL" id="ARN80415.1"/>
    </source>
</evidence>
<organism evidence="2 3">
    <name type="scientific">Methylocystis bryophila</name>
    <dbReference type="NCBI Taxonomy" id="655015"/>
    <lineage>
        <taxon>Bacteria</taxon>
        <taxon>Pseudomonadati</taxon>
        <taxon>Pseudomonadota</taxon>
        <taxon>Alphaproteobacteria</taxon>
        <taxon>Hyphomicrobiales</taxon>
        <taxon>Methylocystaceae</taxon>
        <taxon>Methylocystis</taxon>
    </lineage>
</organism>
<proteinExistence type="predicted"/>
<protein>
    <recommendedName>
        <fullName evidence="4">Secretin/TonB short N-terminal domain-containing protein</fullName>
    </recommendedName>
</protein>
<evidence type="ECO:0000256" key="1">
    <source>
        <dbReference type="SAM" id="SignalP"/>
    </source>
</evidence>
<evidence type="ECO:0008006" key="4">
    <source>
        <dbReference type="Google" id="ProtNLM"/>
    </source>
</evidence>
<gene>
    <name evidence="2" type="ORF">B1812_04225</name>
</gene>
<dbReference type="Proteomes" id="UP000193978">
    <property type="component" value="Chromosome"/>
</dbReference>
<feature type="signal peptide" evidence="1">
    <location>
        <begin position="1"/>
        <end position="35"/>
    </location>
</feature>
<dbReference type="RefSeq" id="WP_085770479.1">
    <property type="nucleotide sequence ID" value="NZ_AP027149.1"/>
</dbReference>
<dbReference type="KEGG" id="mbry:B1812_04225"/>
<evidence type="ECO:0000313" key="3">
    <source>
        <dbReference type="Proteomes" id="UP000193978"/>
    </source>
</evidence>
<keyword evidence="1" id="KW-0732">Signal</keyword>
<sequence>MGGFLQRYAVFWSGARLVAAAALGVALTSAPCAQAAIRVTGDARALRVEADGASIADLLAALKDSIGLSYRSSVSLDLPISGRFAGSVDELIQSVLSPLDYSYVYSSSAKKGRTLVILSGGAEGIDMRVASLGAAQRVPAPRQQASSGGAQFCAEVSDSTQALMQDATLREGDVVVTDEGVRVFEGSKACPHAISDFRTLAEARDLGRGTRRVLAEVERAIRPNHGDRPIVATDPTNFRGR</sequence>
<name>A0A1W6MS76_9HYPH</name>
<dbReference type="EMBL" id="CP019948">
    <property type="protein sequence ID" value="ARN80415.1"/>
    <property type="molecule type" value="Genomic_DNA"/>
</dbReference>
<keyword evidence="3" id="KW-1185">Reference proteome</keyword>
<accession>A0A1W6MS76</accession>